<keyword evidence="1" id="KW-0472">Membrane</keyword>
<evidence type="ECO:0000313" key="3">
    <source>
        <dbReference type="Proteomes" id="UP000236220"/>
    </source>
</evidence>
<dbReference type="OrthoDB" id="5956355at2"/>
<keyword evidence="1" id="KW-1133">Transmembrane helix</keyword>
<dbReference type="Proteomes" id="UP000236220">
    <property type="component" value="Unassembled WGS sequence"/>
</dbReference>
<evidence type="ECO:0000313" key="2">
    <source>
        <dbReference type="EMBL" id="PNS08748.1"/>
    </source>
</evidence>
<feature type="transmembrane region" description="Helical" evidence="1">
    <location>
        <begin position="33"/>
        <end position="51"/>
    </location>
</feature>
<feature type="transmembrane region" description="Helical" evidence="1">
    <location>
        <begin position="173"/>
        <end position="192"/>
    </location>
</feature>
<proteinExistence type="predicted"/>
<sequence length="197" mass="22496">MTMQRRLLLAAIAAVVALGLAWYGYVANWPDKFVGIFAGMGTGFLILVAVMRFAPRWWREQCEEQYASRANRDYRRQMWPAMLVYVLAVFASTWLLKNSVQLLPLRALIAAAPALPIFFVMRAFLRYLRSIDEMQRRIEMEAIGVAALFVSQLYLLGGFLQLGKVIDVPSGVAMIWVFPLMCLSYGIGKFIAVRRYR</sequence>
<name>A0A2K1Q126_9GAMM</name>
<feature type="transmembrane region" description="Helical" evidence="1">
    <location>
        <begin position="7"/>
        <end position="27"/>
    </location>
</feature>
<keyword evidence="1" id="KW-0812">Transmembrane</keyword>
<comment type="caution">
    <text evidence="2">The sequence shown here is derived from an EMBL/GenBank/DDBJ whole genome shotgun (WGS) entry which is preliminary data.</text>
</comment>
<evidence type="ECO:0008006" key="4">
    <source>
        <dbReference type="Google" id="ProtNLM"/>
    </source>
</evidence>
<dbReference type="EMBL" id="NPZB01000001">
    <property type="protein sequence ID" value="PNS08748.1"/>
    <property type="molecule type" value="Genomic_DNA"/>
</dbReference>
<feature type="transmembrane region" description="Helical" evidence="1">
    <location>
        <begin position="78"/>
        <end position="96"/>
    </location>
</feature>
<accession>A0A2K1Q126</accession>
<feature type="transmembrane region" description="Helical" evidence="1">
    <location>
        <begin position="142"/>
        <end position="161"/>
    </location>
</feature>
<dbReference type="AlphaFoldDB" id="A0A2K1Q126"/>
<feature type="transmembrane region" description="Helical" evidence="1">
    <location>
        <begin position="102"/>
        <end position="121"/>
    </location>
</feature>
<gene>
    <name evidence="2" type="ORF">Lysil_0377</name>
</gene>
<organism evidence="2 3">
    <name type="scientific">Solilutibacter silvestris</name>
    <dbReference type="NCBI Taxonomy" id="1645665"/>
    <lineage>
        <taxon>Bacteria</taxon>
        <taxon>Pseudomonadati</taxon>
        <taxon>Pseudomonadota</taxon>
        <taxon>Gammaproteobacteria</taxon>
        <taxon>Lysobacterales</taxon>
        <taxon>Lysobacteraceae</taxon>
        <taxon>Solilutibacter</taxon>
    </lineage>
</organism>
<reference evidence="2 3" key="1">
    <citation type="submission" date="2017-08" db="EMBL/GenBank/DDBJ databases">
        <title>Lysobacter sylvestris genome.</title>
        <authorList>
            <person name="Zhang D.-C."/>
            <person name="Albuquerque L."/>
            <person name="Franca L."/>
            <person name="Froufe H.J.C."/>
            <person name="Barroso C."/>
            <person name="Egas C."/>
            <person name="Da Costa M."/>
            <person name="Margesin R."/>
        </authorList>
    </citation>
    <scope>NUCLEOTIDE SEQUENCE [LARGE SCALE GENOMIC DNA]</scope>
    <source>
        <strain evidence="2 3">AM20-91</strain>
    </source>
</reference>
<dbReference type="RefSeq" id="WP_103073888.1">
    <property type="nucleotide sequence ID" value="NZ_NPZB01000001.1"/>
</dbReference>
<protein>
    <recommendedName>
        <fullName evidence="4">Transmembrane protein</fullName>
    </recommendedName>
</protein>
<evidence type="ECO:0000256" key="1">
    <source>
        <dbReference type="SAM" id="Phobius"/>
    </source>
</evidence>
<keyword evidence="3" id="KW-1185">Reference proteome</keyword>